<reference evidence="4" key="1">
    <citation type="journal article" date="2019" name="Int. J. Syst. Evol. Microbiol.">
        <title>The Global Catalogue of Microorganisms (GCM) 10K type strain sequencing project: providing services to taxonomists for standard genome sequencing and annotation.</title>
        <authorList>
            <consortium name="The Broad Institute Genomics Platform"/>
            <consortium name="The Broad Institute Genome Sequencing Center for Infectious Disease"/>
            <person name="Wu L."/>
            <person name="Ma J."/>
        </authorList>
    </citation>
    <scope>NUCLEOTIDE SEQUENCE [LARGE SCALE GENOMIC DNA]</scope>
    <source>
        <strain evidence="4">JCM 18657</strain>
    </source>
</reference>
<gene>
    <name evidence="3" type="ORF">ACFQWB_08565</name>
</gene>
<feature type="compositionally biased region" description="Basic and acidic residues" evidence="2">
    <location>
        <begin position="247"/>
        <end position="287"/>
    </location>
</feature>
<protein>
    <submittedName>
        <fullName evidence="3">LarC family nickel insertion protein</fullName>
    </submittedName>
</protein>
<keyword evidence="4" id="KW-1185">Reference proteome</keyword>
<dbReference type="PANTHER" id="PTHR36566">
    <property type="entry name" value="NICKEL INSERTION PROTEIN-RELATED"/>
    <property type="match status" value="1"/>
</dbReference>
<evidence type="ECO:0000256" key="2">
    <source>
        <dbReference type="SAM" id="MobiDB-lite"/>
    </source>
</evidence>
<dbReference type="RefSeq" id="WP_138788274.1">
    <property type="nucleotide sequence ID" value="NZ_JBHTGQ010000018.1"/>
</dbReference>
<evidence type="ECO:0000313" key="4">
    <source>
        <dbReference type="Proteomes" id="UP001596528"/>
    </source>
</evidence>
<dbReference type="InterPro" id="IPR002822">
    <property type="entry name" value="Ni_insertion"/>
</dbReference>
<proteinExistence type="predicted"/>
<evidence type="ECO:0000256" key="1">
    <source>
        <dbReference type="ARBA" id="ARBA00022596"/>
    </source>
</evidence>
<name>A0ABW2V515_9BACL</name>
<keyword evidence="1" id="KW-0533">Nickel</keyword>
<organism evidence="3 4">
    <name type="scientific">Paenibacillus thermoaerophilus</name>
    <dbReference type="NCBI Taxonomy" id="1215385"/>
    <lineage>
        <taxon>Bacteria</taxon>
        <taxon>Bacillati</taxon>
        <taxon>Bacillota</taxon>
        <taxon>Bacilli</taxon>
        <taxon>Bacillales</taxon>
        <taxon>Paenibacillaceae</taxon>
        <taxon>Paenibacillus</taxon>
    </lineage>
</organism>
<feature type="region of interest" description="Disordered" evidence="2">
    <location>
        <begin position="242"/>
        <end position="287"/>
    </location>
</feature>
<sequence length="287" mass="30906">MRIVYLDCFSGLSGDMTLAALVDAGADREYVERELAKIAVEPFKLEWKRVLKKGVSALKLDVVTDPSRPPTHHRPYSEIVRLIDEAGFSPRAARLANAIFEEIGVAEGRIHGVPLEHVHFHEVGAIDSIADVCGVALALDSLDVDAVWCAPVPLGSGTVRCDHGLYPVPAPATLEMMRGRPVAASRHSMELTTPTGAGIAAGVVDKFHVGLPDMTVESIGYGAGTRDLPDQPNVLRAVVGTLSPQRAQREGGLRVAGHGHDHPHPHDHSHVHDHSHAHGHDHTHPHK</sequence>
<comment type="caution">
    <text evidence="3">The sequence shown here is derived from an EMBL/GenBank/DDBJ whole genome shotgun (WGS) entry which is preliminary data.</text>
</comment>
<accession>A0ABW2V515</accession>
<dbReference type="Proteomes" id="UP001596528">
    <property type="component" value="Unassembled WGS sequence"/>
</dbReference>
<dbReference type="EMBL" id="JBHTGQ010000018">
    <property type="protein sequence ID" value="MFC7749994.1"/>
    <property type="molecule type" value="Genomic_DNA"/>
</dbReference>
<dbReference type="PANTHER" id="PTHR36566:SF1">
    <property type="entry name" value="PYRIDINIUM-3,5-BISTHIOCARBOXYLIC ACID MONONUCLEOTIDE NICKEL INSERTION PROTEIN"/>
    <property type="match status" value="1"/>
</dbReference>
<evidence type="ECO:0000313" key="3">
    <source>
        <dbReference type="EMBL" id="MFC7749994.1"/>
    </source>
</evidence>
<dbReference type="Pfam" id="PF01969">
    <property type="entry name" value="Ni_insertion"/>
    <property type="match status" value="1"/>
</dbReference>